<keyword evidence="2" id="KW-1185">Reference proteome</keyword>
<proteinExistence type="predicted"/>
<dbReference type="EMBL" id="JAPUUL010003844">
    <property type="protein sequence ID" value="KAJ8121343.1"/>
    <property type="molecule type" value="Genomic_DNA"/>
</dbReference>
<evidence type="ECO:0000313" key="1">
    <source>
        <dbReference type="EMBL" id="KAJ8121343.1"/>
    </source>
</evidence>
<gene>
    <name evidence="1" type="ORF">O1611_g10128</name>
</gene>
<organism evidence="1 2">
    <name type="scientific">Lasiodiplodia mahajangana</name>
    <dbReference type="NCBI Taxonomy" id="1108764"/>
    <lineage>
        <taxon>Eukaryota</taxon>
        <taxon>Fungi</taxon>
        <taxon>Dikarya</taxon>
        <taxon>Ascomycota</taxon>
        <taxon>Pezizomycotina</taxon>
        <taxon>Dothideomycetes</taxon>
        <taxon>Dothideomycetes incertae sedis</taxon>
        <taxon>Botryosphaeriales</taxon>
        <taxon>Botryosphaeriaceae</taxon>
        <taxon>Lasiodiplodia</taxon>
    </lineage>
</organism>
<evidence type="ECO:0000313" key="2">
    <source>
        <dbReference type="Proteomes" id="UP001153332"/>
    </source>
</evidence>
<sequence>MAEPGDKKNGTSPKKYHHHPLFPHIPLEEAVRRGLAVPAGEHHDDEGSGRDNIQLKGLRSTKSTHNLGQDFYIPACEQNDRTNASSLTAGSGASELNKKSPQGITRYSGKPPKPLRKVSSLGTMRDVNNTKPTGSMKTEADKDVKEMRERVQETAQELRDRLGLHGSVPSPAPLNMPKKKLPKPTLARIDEDNCNSIGNQSTATDRISSATMLPMSPGIAQPYPSRLPRYKPQVKPHHPTQTTPATTQEEDILVAPAASSSLHALASASSPHSLTPTTANGARAQNKTLKATSSTPLLSSFVQGFAQAQLLASPSPPP</sequence>
<comment type="caution">
    <text evidence="1">The sequence shown here is derived from an EMBL/GenBank/DDBJ whole genome shotgun (WGS) entry which is preliminary data.</text>
</comment>
<accession>A0ACC2J1U0</accession>
<dbReference type="Proteomes" id="UP001153332">
    <property type="component" value="Unassembled WGS sequence"/>
</dbReference>
<reference evidence="1" key="1">
    <citation type="submission" date="2022-12" db="EMBL/GenBank/DDBJ databases">
        <title>Genome Sequence of Lasiodiplodia mahajangana.</title>
        <authorList>
            <person name="Buettner E."/>
        </authorList>
    </citation>
    <scope>NUCLEOTIDE SEQUENCE</scope>
    <source>
        <strain evidence="1">VT137</strain>
    </source>
</reference>
<protein>
    <submittedName>
        <fullName evidence="1">Uncharacterized protein</fullName>
    </submittedName>
</protein>
<name>A0ACC2J1U0_9PEZI</name>